<dbReference type="InterPro" id="IPR000086">
    <property type="entry name" value="NUDIX_hydrolase_dom"/>
</dbReference>
<feature type="domain" description="Nudix hydrolase" evidence="1">
    <location>
        <begin position="16"/>
        <end position="204"/>
    </location>
</feature>
<accession>A0A7Y8GRY7</accession>
<keyword evidence="2" id="KW-0378">Hydrolase</keyword>
<dbReference type="InterPro" id="IPR015797">
    <property type="entry name" value="NUDIX_hydrolase-like_dom_sf"/>
</dbReference>
<proteinExistence type="predicted"/>
<name>A0A7Y8GRY7_9BURK</name>
<dbReference type="Pfam" id="PF00753">
    <property type="entry name" value="Lactamase_B"/>
    <property type="match status" value="1"/>
</dbReference>
<evidence type="ECO:0000313" key="2">
    <source>
        <dbReference type="EMBL" id="NWF43776.1"/>
    </source>
</evidence>
<dbReference type="Gene3D" id="3.60.15.10">
    <property type="entry name" value="Ribonuclease Z/Hydroxyacylglutathione hydrolase-like"/>
    <property type="match status" value="1"/>
</dbReference>
<dbReference type="InterPro" id="IPR036866">
    <property type="entry name" value="RibonucZ/Hydroxyglut_hydro"/>
</dbReference>
<dbReference type="Pfam" id="PF17778">
    <property type="entry name" value="WHD_BLACT"/>
    <property type="match status" value="1"/>
</dbReference>
<sequence length="565" mass="60948">MVRSSQLLHPARAPAAVRPAATVLLLRDSPQGIEVLMTRRSMTASFAPGAYVFPGGGIDAADAQSHGQSTRRATQSDLHLTQAIAAIRESFEELGILLARRADGSHLGTGEIATLDRKAPFAEQCATQGLTLSGADVFVLAHWITDRDLPRRFDVPFLVARMPEGQEPVADESEQFEPVWVRPADALARHAAGGFFIIFPTVRTLERLQAYPNVQAVLNACAVNDEPLFTSCPRAGLMNGHESRHMEHEPPFGELALVCPHGQIVHELAWQTERPVALLKNVQRLTAPNPGFMTGPGTNSYLVGDPVSGHIAIDPGPDIPEHIERLWRAAGGDIRAIVCTHSHPDHSPGALRLQALCAESPPILGLPSASTARENSRFTPERALSDGERLVLMGTAGDALSSHTLQVLHTPGHAANHLCLLLEEDGLLFSGDHILNGSTTVIDPPDGNMGAYLESLDKLDRLCEAHGVDFILPAHGYVLGDLKRTADNPSAPEHGGARGAIAHLKAHRLAREAKVARAMQAQPEGTMDDWVKLAYDDVPERLWPVAKRSLLAHVERLQSLGGFNL</sequence>
<gene>
    <name evidence="2" type="ORF">F3K02_00650</name>
</gene>
<dbReference type="GO" id="GO:0016787">
    <property type="term" value="F:hydrolase activity"/>
    <property type="evidence" value="ECO:0007669"/>
    <property type="project" value="UniProtKB-KW"/>
</dbReference>
<dbReference type="CDD" id="cd16278">
    <property type="entry name" value="metallo-hydrolase-like_MBL-fold"/>
    <property type="match status" value="1"/>
</dbReference>
<dbReference type="PANTHER" id="PTHR23131">
    <property type="entry name" value="ENDORIBONUCLEASE LACTB2"/>
    <property type="match status" value="1"/>
</dbReference>
<dbReference type="PANTHER" id="PTHR23131:SF0">
    <property type="entry name" value="ENDORIBONUCLEASE LACTB2"/>
    <property type="match status" value="1"/>
</dbReference>
<comment type="caution">
    <text evidence="2">The sequence shown here is derived from an EMBL/GenBank/DDBJ whole genome shotgun (WGS) entry which is preliminary data.</text>
</comment>
<dbReference type="Gene3D" id="3.90.79.10">
    <property type="entry name" value="Nucleoside Triphosphate Pyrophosphohydrolase"/>
    <property type="match status" value="1"/>
</dbReference>
<dbReference type="SMART" id="SM00849">
    <property type="entry name" value="Lactamase_B"/>
    <property type="match status" value="1"/>
</dbReference>
<keyword evidence="3" id="KW-1185">Reference proteome</keyword>
<dbReference type="InterPro" id="IPR036388">
    <property type="entry name" value="WH-like_DNA-bd_sf"/>
</dbReference>
<organism evidence="2 3">
    <name type="scientific">Hydrogenophaga aromaticivorans</name>
    <dbReference type="NCBI Taxonomy" id="2610898"/>
    <lineage>
        <taxon>Bacteria</taxon>
        <taxon>Pseudomonadati</taxon>
        <taxon>Pseudomonadota</taxon>
        <taxon>Betaproteobacteria</taxon>
        <taxon>Burkholderiales</taxon>
        <taxon>Comamonadaceae</taxon>
        <taxon>Hydrogenophaga</taxon>
    </lineage>
</organism>
<evidence type="ECO:0000313" key="3">
    <source>
        <dbReference type="Proteomes" id="UP000545507"/>
    </source>
</evidence>
<dbReference type="InterPro" id="IPR001279">
    <property type="entry name" value="Metallo-B-lactamas"/>
</dbReference>
<evidence type="ECO:0000259" key="1">
    <source>
        <dbReference type="PROSITE" id="PS51462"/>
    </source>
</evidence>
<dbReference type="AlphaFoldDB" id="A0A7Y8GRY7"/>
<dbReference type="EMBL" id="VYGV01000001">
    <property type="protein sequence ID" value="NWF43776.1"/>
    <property type="molecule type" value="Genomic_DNA"/>
</dbReference>
<dbReference type="InterPro" id="IPR041516">
    <property type="entry name" value="LACTB2_WH"/>
</dbReference>
<dbReference type="InterPro" id="IPR050662">
    <property type="entry name" value="Sec-metab_biosynth-thioest"/>
</dbReference>
<dbReference type="CDD" id="cd18870">
    <property type="entry name" value="NUDIX_AcylCoAdiphos_Nudt19"/>
    <property type="match status" value="1"/>
</dbReference>
<dbReference type="RefSeq" id="WP_177132238.1">
    <property type="nucleotide sequence ID" value="NZ_VYGV01000001.1"/>
</dbReference>
<protein>
    <submittedName>
        <fullName evidence="2">MBL fold metallo-hydrolase</fullName>
    </submittedName>
</protein>
<dbReference type="PROSITE" id="PS51462">
    <property type="entry name" value="NUDIX"/>
    <property type="match status" value="1"/>
</dbReference>
<dbReference type="Proteomes" id="UP000545507">
    <property type="component" value="Unassembled WGS sequence"/>
</dbReference>
<dbReference type="Gene3D" id="1.10.10.10">
    <property type="entry name" value="Winged helix-like DNA-binding domain superfamily/Winged helix DNA-binding domain"/>
    <property type="match status" value="1"/>
</dbReference>
<dbReference type="SUPFAM" id="SSF56281">
    <property type="entry name" value="Metallo-hydrolase/oxidoreductase"/>
    <property type="match status" value="1"/>
</dbReference>
<reference evidence="2 3" key="1">
    <citation type="submission" date="2019-09" db="EMBL/GenBank/DDBJ databases">
        <title>Hydrogenophaga aromatica sp. nov., isolated from a para-xylene-degrading enrichment culture.</title>
        <authorList>
            <person name="Tancsics A."/>
            <person name="Banerjee S."/>
        </authorList>
    </citation>
    <scope>NUCLEOTIDE SEQUENCE [LARGE SCALE GENOMIC DNA]</scope>
    <source>
        <strain evidence="2 3">D2P1</strain>
    </source>
</reference>
<dbReference type="SUPFAM" id="SSF55811">
    <property type="entry name" value="Nudix"/>
    <property type="match status" value="1"/>
</dbReference>